<dbReference type="GO" id="GO:0005829">
    <property type="term" value="C:cytosol"/>
    <property type="evidence" value="ECO:0007669"/>
    <property type="project" value="TreeGrafter"/>
</dbReference>
<evidence type="ECO:0000256" key="2">
    <source>
        <dbReference type="ARBA" id="ARBA00001997"/>
    </source>
</evidence>
<dbReference type="UniPathway" id="UPA00124"/>
<dbReference type="NCBIfam" id="TIGR01221">
    <property type="entry name" value="rmlC"/>
    <property type="match status" value="1"/>
</dbReference>
<dbReference type="InterPro" id="IPR000888">
    <property type="entry name" value="RmlC-like"/>
</dbReference>
<gene>
    <name evidence="8" type="primary">rfbC</name>
    <name evidence="8" type="ORF">CJD35_22145</name>
</gene>
<comment type="similarity">
    <text evidence="7">Belongs to the dTDP-4-dehydrorhamnose 3,5-epimerase family.</text>
</comment>
<evidence type="ECO:0000256" key="5">
    <source>
        <dbReference type="PIRSR" id="PIRSR600888-1"/>
    </source>
</evidence>
<sequence length="187" mass="20519">MDIQTFDIAGVTLLTPRHIGDERGYFAEVFRADLFMQHVGDFGFVQDNESLSAKVGTIRGLHFQSNPHAQGKLVRCTAGALFDVAVDIRAGSPTYGQWVGETLTPDNGKQLWVPSGFAHGFCTLEPNTVIAYKVTDYYSAECDKGLAWDDPTIGITWPDVADASTLSPKDTRQPLLADLPAYFSWSN</sequence>
<proteinExistence type="inferred from homology"/>
<dbReference type="EMBL" id="CP022751">
    <property type="protein sequence ID" value="ASY47167.1"/>
    <property type="molecule type" value="Genomic_DNA"/>
</dbReference>
<evidence type="ECO:0000256" key="7">
    <source>
        <dbReference type="RuleBase" id="RU364069"/>
    </source>
</evidence>
<comment type="function">
    <text evidence="2 7">Catalyzes the epimerization of the C3' and C5'positions of dTDP-6-deoxy-D-xylo-4-hexulose, forming dTDP-6-deoxy-L-lyxo-4-hexulose.</text>
</comment>
<geneLocation type="plasmid" evidence="8 9">
    <name>p5</name>
</geneLocation>
<evidence type="ECO:0000256" key="3">
    <source>
        <dbReference type="ARBA" id="ARBA00012098"/>
    </source>
</evidence>
<evidence type="ECO:0000256" key="4">
    <source>
        <dbReference type="ARBA" id="ARBA00019595"/>
    </source>
</evidence>
<evidence type="ECO:0000256" key="1">
    <source>
        <dbReference type="ARBA" id="ARBA00001298"/>
    </source>
</evidence>
<reference evidence="8 9" key="1">
    <citation type="submission" date="2017-08" db="EMBL/GenBank/DDBJ databases">
        <title>Whole Genome Sequence of Sphingobium hydrophobicum C1: Insights into Adaption to the Electronic-waste Contaminated Sediment.</title>
        <authorList>
            <person name="Song D."/>
            <person name="Chen X."/>
            <person name="Xu M."/>
        </authorList>
    </citation>
    <scope>NUCLEOTIDE SEQUENCE [LARGE SCALE GENOMIC DNA]</scope>
    <source>
        <strain evidence="8 9">C1</strain>
        <plasmid evidence="8 9">p5</plasmid>
    </source>
</reference>
<comment type="catalytic activity">
    <reaction evidence="1 7">
        <text>dTDP-4-dehydro-6-deoxy-alpha-D-glucose = dTDP-4-dehydro-beta-L-rhamnose</text>
        <dbReference type="Rhea" id="RHEA:16969"/>
        <dbReference type="ChEBI" id="CHEBI:57649"/>
        <dbReference type="ChEBI" id="CHEBI:62830"/>
        <dbReference type="EC" id="5.1.3.13"/>
    </reaction>
</comment>
<feature type="active site" description="Proton donor" evidence="5">
    <location>
        <position position="132"/>
    </location>
</feature>
<feature type="active site" description="Proton acceptor" evidence="5">
    <location>
        <position position="62"/>
    </location>
</feature>
<feature type="site" description="Participates in a stacking interaction with the thymidine ring of dTDP-4-oxo-6-deoxyglucose" evidence="6">
    <location>
        <position position="138"/>
    </location>
</feature>
<protein>
    <recommendedName>
        <fullName evidence="4 7">dTDP-4-dehydrorhamnose 3,5-epimerase</fullName>
        <ecNumber evidence="3 7">5.1.3.13</ecNumber>
    </recommendedName>
    <alternativeName>
        <fullName evidence="7">Thymidine diphospho-4-keto-rhamnose 3,5-epimerase</fullName>
    </alternativeName>
</protein>
<dbReference type="InterPro" id="IPR011051">
    <property type="entry name" value="RmlC_Cupin_sf"/>
</dbReference>
<dbReference type="KEGG" id="shyd:CJD35_22145"/>
<dbReference type="GO" id="GO:0008830">
    <property type="term" value="F:dTDP-4-dehydrorhamnose 3,5-epimerase activity"/>
    <property type="evidence" value="ECO:0007669"/>
    <property type="project" value="UniProtKB-UniRule"/>
</dbReference>
<dbReference type="PANTHER" id="PTHR21047">
    <property type="entry name" value="DTDP-6-DEOXY-D-GLUCOSE-3,5 EPIMERASE"/>
    <property type="match status" value="1"/>
</dbReference>
<dbReference type="InterPro" id="IPR014710">
    <property type="entry name" value="RmlC-like_jellyroll"/>
</dbReference>
<dbReference type="PANTHER" id="PTHR21047:SF2">
    <property type="entry name" value="THYMIDINE DIPHOSPHO-4-KETO-RHAMNOSE 3,5-EPIMERASE"/>
    <property type="match status" value="1"/>
</dbReference>
<dbReference type="Gene3D" id="2.60.120.10">
    <property type="entry name" value="Jelly Rolls"/>
    <property type="match status" value="1"/>
</dbReference>
<evidence type="ECO:0000256" key="6">
    <source>
        <dbReference type="PIRSR" id="PIRSR600888-3"/>
    </source>
</evidence>
<keyword evidence="8" id="KW-0614">Plasmid</keyword>
<dbReference type="RefSeq" id="WP_095687599.1">
    <property type="nucleotide sequence ID" value="NZ_CP022751.1"/>
</dbReference>
<dbReference type="AlphaFoldDB" id="A0A249N174"/>
<evidence type="ECO:0000313" key="9">
    <source>
        <dbReference type="Proteomes" id="UP000217141"/>
    </source>
</evidence>
<dbReference type="Proteomes" id="UP000217141">
    <property type="component" value="Plasmid p5"/>
</dbReference>
<name>A0A249N174_SPHXE</name>
<dbReference type="EC" id="5.1.3.13" evidence="3 7"/>
<keyword evidence="7" id="KW-0413">Isomerase</keyword>
<comment type="subunit">
    <text evidence="7">Homodimer.</text>
</comment>
<accession>A0A249N174</accession>
<dbReference type="SUPFAM" id="SSF51182">
    <property type="entry name" value="RmlC-like cupins"/>
    <property type="match status" value="1"/>
</dbReference>
<dbReference type="Pfam" id="PF00908">
    <property type="entry name" value="dTDP_sugar_isom"/>
    <property type="match status" value="1"/>
</dbReference>
<dbReference type="GO" id="GO:0000271">
    <property type="term" value="P:polysaccharide biosynthetic process"/>
    <property type="evidence" value="ECO:0007669"/>
    <property type="project" value="TreeGrafter"/>
</dbReference>
<dbReference type="GO" id="GO:0019305">
    <property type="term" value="P:dTDP-rhamnose biosynthetic process"/>
    <property type="evidence" value="ECO:0007669"/>
    <property type="project" value="UniProtKB-UniRule"/>
</dbReference>
<evidence type="ECO:0000313" key="8">
    <source>
        <dbReference type="EMBL" id="ASY47167.1"/>
    </source>
</evidence>
<comment type="pathway">
    <text evidence="7">Carbohydrate biosynthesis; dTDP-L-rhamnose biosynthesis.</text>
</comment>
<dbReference type="CDD" id="cd00438">
    <property type="entry name" value="cupin_RmlC"/>
    <property type="match status" value="1"/>
</dbReference>
<organism evidence="8 9">
    <name type="scientific">Sphingobium xenophagum</name>
    <dbReference type="NCBI Taxonomy" id="121428"/>
    <lineage>
        <taxon>Bacteria</taxon>
        <taxon>Pseudomonadati</taxon>
        <taxon>Pseudomonadota</taxon>
        <taxon>Alphaproteobacteria</taxon>
        <taxon>Sphingomonadales</taxon>
        <taxon>Sphingomonadaceae</taxon>
        <taxon>Sphingobium</taxon>
    </lineage>
</organism>